<organism evidence="10 11">
    <name type="scientific">Kineococcus radiotolerans (strain ATCC BAA-149 / DSM 14245 / SRS30216)</name>
    <dbReference type="NCBI Taxonomy" id="266940"/>
    <lineage>
        <taxon>Bacteria</taxon>
        <taxon>Bacillati</taxon>
        <taxon>Actinomycetota</taxon>
        <taxon>Actinomycetes</taxon>
        <taxon>Kineosporiales</taxon>
        <taxon>Kineosporiaceae</taxon>
        <taxon>Kineococcus</taxon>
    </lineage>
</organism>
<protein>
    <submittedName>
        <fullName evidence="10">Uncharacterized protein</fullName>
    </submittedName>
</protein>
<evidence type="ECO:0000256" key="7">
    <source>
        <dbReference type="ARBA" id="ARBA00023136"/>
    </source>
</evidence>
<evidence type="ECO:0000313" key="11">
    <source>
        <dbReference type="Proteomes" id="UP000001116"/>
    </source>
</evidence>
<evidence type="ECO:0000256" key="3">
    <source>
        <dbReference type="ARBA" id="ARBA00022475"/>
    </source>
</evidence>
<dbReference type="PANTHER" id="PTHR33281:SF19">
    <property type="entry name" value="VOLTAGE-DEPENDENT ANION CHANNEL-FORMING PROTEIN YNEE"/>
    <property type="match status" value="1"/>
</dbReference>
<feature type="transmembrane region" description="Helical" evidence="9">
    <location>
        <begin position="178"/>
        <end position="199"/>
    </location>
</feature>
<dbReference type="GO" id="GO:0005886">
    <property type="term" value="C:plasma membrane"/>
    <property type="evidence" value="ECO:0007669"/>
    <property type="project" value="UniProtKB-SubCell"/>
</dbReference>
<keyword evidence="4 9" id="KW-0812">Transmembrane</keyword>
<evidence type="ECO:0000256" key="5">
    <source>
        <dbReference type="ARBA" id="ARBA00022989"/>
    </source>
</evidence>
<evidence type="ECO:0000256" key="2">
    <source>
        <dbReference type="ARBA" id="ARBA00022448"/>
    </source>
</evidence>
<evidence type="ECO:0000256" key="6">
    <source>
        <dbReference type="ARBA" id="ARBA00023065"/>
    </source>
</evidence>
<dbReference type="AlphaFoldDB" id="A6WB35"/>
<feature type="transmembrane region" description="Helical" evidence="9">
    <location>
        <begin position="205"/>
        <end position="224"/>
    </location>
</feature>
<dbReference type="InterPro" id="IPR044669">
    <property type="entry name" value="YneE/VCCN1/2-like"/>
</dbReference>
<evidence type="ECO:0000313" key="10">
    <source>
        <dbReference type="EMBL" id="ABS04024.1"/>
    </source>
</evidence>
<comment type="subcellular location">
    <subcellularLocation>
        <location evidence="1">Cell membrane</location>
        <topology evidence="1">Multi-pass membrane protein</topology>
    </subcellularLocation>
</comment>
<comment type="similarity">
    <text evidence="8">Belongs to the anion channel-forming bestrophin (TC 1.A.46) family.</text>
</comment>
<feature type="transmembrane region" description="Helical" evidence="9">
    <location>
        <begin position="25"/>
        <end position="46"/>
    </location>
</feature>
<dbReference type="GO" id="GO:0005254">
    <property type="term" value="F:chloride channel activity"/>
    <property type="evidence" value="ECO:0007669"/>
    <property type="project" value="InterPro"/>
</dbReference>
<reference evidence="11" key="1">
    <citation type="journal article" date="2008" name="PLoS ONE">
        <title>Survival in nuclear waste, extreme resistance, and potential applications gleaned from the genome sequence of Kineococcus radiotolerans SRS30216.</title>
        <authorList>
            <person name="Bagwell C.E."/>
            <person name="Bhat S."/>
            <person name="Hawkins G.M."/>
            <person name="Smith B.W."/>
            <person name="Biswas T."/>
            <person name="Hoover T.R."/>
            <person name="Saunders E."/>
            <person name="Han C.S."/>
            <person name="Tsodikov O.V."/>
            <person name="Shimkets L.J."/>
        </authorList>
    </citation>
    <scope>NUCLEOTIDE SEQUENCE [LARGE SCALE GENOMIC DNA]</scope>
    <source>
        <strain evidence="11">ATCC BAA-149 / DSM 14245 / SRS30216</strain>
    </source>
</reference>
<dbReference type="Proteomes" id="UP000001116">
    <property type="component" value="Chromosome"/>
</dbReference>
<dbReference type="EMBL" id="CP000750">
    <property type="protein sequence ID" value="ABS04024.1"/>
    <property type="molecule type" value="Genomic_DNA"/>
</dbReference>
<dbReference type="KEGG" id="kra:Krad_2549"/>
<name>A6WB35_KINRD</name>
<keyword evidence="3" id="KW-1003">Cell membrane</keyword>
<dbReference type="Pfam" id="PF25539">
    <property type="entry name" value="Bestrophin_2"/>
    <property type="match status" value="1"/>
</dbReference>
<proteinExistence type="inferred from homology"/>
<evidence type="ECO:0000256" key="9">
    <source>
        <dbReference type="SAM" id="Phobius"/>
    </source>
</evidence>
<accession>A6WB35</accession>
<keyword evidence="7 9" id="KW-0472">Membrane</keyword>
<evidence type="ECO:0000256" key="1">
    <source>
        <dbReference type="ARBA" id="ARBA00004651"/>
    </source>
</evidence>
<keyword evidence="2" id="KW-0813">Transport</keyword>
<keyword evidence="5 9" id="KW-1133">Transmembrane helix</keyword>
<evidence type="ECO:0000256" key="4">
    <source>
        <dbReference type="ARBA" id="ARBA00022692"/>
    </source>
</evidence>
<sequence>MLVVWDVLVTVAYFQRPGWFETANFPFTLFGSAIALFVGFAVNAAYNRWWEARTLWGQVVNSSRSLARQAVVLIDDPVTSTEVVHAQIAYVHALRTSLRGQPLPEEALTRLRPEAVKAVEAATNKPSAVLVAADRAVSRARAGGDVEEISRAQLEESFVALSNAQGGLERIRNTPLPVHYRVLPGLFARVFCVVLPFAVVQDLGWATPIGSGLVGVMFLLAIKVGQDLAEPFRDGVHDIPMTSLCRTIEIDLTQVLGERSPDQLGAVDDVLW</sequence>
<dbReference type="HOGENOM" id="CLU_029790_4_0_11"/>
<keyword evidence="6" id="KW-0406">Ion transport</keyword>
<gene>
    <name evidence="10" type="ordered locus">Krad_2549</name>
</gene>
<evidence type="ECO:0000256" key="8">
    <source>
        <dbReference type="ARBA" id="ARBA00034708"/>
    </source>
</evidence>
<dbReference type="PANTHER" id="PTHR33281">
    <property type="entry name" value="UPF0187 PROTEIN YNEE"/>
    <property type="match status" value="1"/>
</dbReference>
<keyword evidence="11" id="KW-1185">Reference proteome</keyword>
<dbReference type="eggNOG" id="COG3781">
    <property type="taxonomic scope" value="Bacteria"/>
</dbReference>